<keyword evidence="5" id="KW-0732">Signal</keyword>
<dbReference type="Pfam" id="PF07714">
    <property type="entry name" value="PK_Tyr_Ser-Thr"/>
    <property type="match status" value="1"/>
</dbReference>
<dbReference type="AlphaFoldDB" id="A0A5J5AYN5"/>
<dbReference type="InterPro" id="IPR011009">
    <property type="entry name" value="Kinase-like_dom_sf"/>
</dbReference>
<evidence type="ECO:0000256" key="3">
    <source>
        <dbReference type="ARBA" id="ARBA00022614"/>
    </source>
</evidence>
<evidence type="ECO:0000256" key="9">
    <source>
        <dbReference type="SAM" id="Phobius"/>
    </source>
</evidence>
<evidence type="ECO:0000256" key="4">
    <source>
        <dbReference type="ARBA" id="ARBA00022692"/>
    </source>
</evidence>
<reference evidence="11 12" key="1">
    <citation type="submission" date="2019-09" db="EMBL/GenBank/DDBJ databases">
        <title>A chromosome-level genome assembly of the Chinese tupelo Nyssa sinensis.</title>
        <authorList>
            <person name="Yang X."/>
            <person name="Kang M."/>
            <person name="Yang Y."/>
            <person name="Xiong H."/>
            <person name="Wang M."/>
            <person name="Zhang Z."/>
            <person name="Wang Z."/>
            <person name="Wu H."/>
            <person name="Ma T."/>
            <person name="Liu J."/>
            <person name="Xi Z."/>
        </authorList>
    </citation>
    <scope>NUCLEOTIDE SEQUENCE [LARGE SCALE GENOMIC DNA]</scope>
    <source>
        <strain evidence="11">J267</strain>
        <tissue evidence="11">Leaf</tissue>
    </source>
</reference>
<dbReference type="GO" id="GO:0016020">
    <property type="term" value="C:membrane"/>
    <property type="evidence" value="ECO:0007669"/>
    <property type="project" value="UniProtKB-SubCell"/>
</dbReference>
<keyword evidence="4 9" id="KW-0812">Transmembrane</keyword>
<dbReference type="PANTHER" id="PTHR27008">
    <property type="entry name" value="OS04G0122200 PROTEIN"/>
    <property type="match status" value="1"/>
</dbReference>
<keyword evidence="6" id="KW-0677">Repeat</keyword>
<feature type="transmembrane region" description="Helical" evidence="9">
    <location>
        <begin position="113"/>
        <end position="137"/>
    </location>
</feature>
<sequence length="300" mass="33454">MGDLKTLRHLSLSHNSFQGAIPPSFGNLISLEFLDLSSNGFTGSIPRSLENLLYLRDMNLSFNHLQGEIPSGGVFANSSVQSFLGNDELCGLPRLQVPPCASNTSQESRLKKIFLNIIIPVIASVTFVVALVSLWIMKRHKKGTTSEPVDLLQVTTHQMIPYHKLQQATDNFNESNLLGVGEYGARGIVSTSGDVYSYGIMLMETFTKRKPTEEMFTENSSLRYWVKSSYPTAVMKIVDANLFNGEDEMGGAEQICISSVIELALDCSRETPEERIKMQEVVVRLKKIKQRLEEPKNLAF</sequence>
<dbReference type="GO" id="GO:0004672">
    <property type="term" value="F:protein kinase activity"/>
    <property type="evidence" value="ECO:0007669"/>
    <property type="project" value="InterPro"/>
</dbReference>
<comment type="subcellular location">
    <subcellularLocation>
        <location evidence="1">Membrane</location>
        <topology evidence="1">Single-pass membrane protein</topology>
    </subcellularLocation>
</comment>
<dbReference type="SUPFAM" id="SSF56112">
    <property type="entry name" value="Protein kinase-like (PK-like)"/>
    <property type="match status" value="1"/>
</dbReference>
<name>A0A5J5AYN5_9ASTE</name>
<evidence type="ECO:0000313" key="11">
    <source>
        <dbReference type="EMBL" id="KAA8535564.1"/>
    </source>
</evidence>
<dbReference type="FunFam" id="3.80.10.10:FF:000722">
    <property type="entry name" value="Leucine-rich repeat receptor-like protein kinase"/>
    <property type="match status" value="1"/>
</dbReference>
<keyword evidence="2" id="KW-0597">Phosphoprotein</keyword>
<gene>
    <name evidence="11" type="ORF">F0562_030550</name>
</gene>
<organism evidence="11 12">
    <name type="scientific">Nyssa sinensis</name>
    <dbReference type="NCBI Taxonomy" id="561372"/>
    <lineage>
        <taxon>Eukaryota</taxon>
        <taxon>Viridiplantae</taxon>
        <taxon>Streptophyta</taxon>
        <taxon>Embryophyta</taxon>
        <taxon>Tracheophyta</taxon>
        <taxon>Spermatophyta</taxon>
        <taxon>Magnoliopsida</taxon>
        <taxon>eudicotyledons</taxon>
        <taxon>Gunneridae</taxon>
        <taxon>Pentapetalae</taxon>
        <taxon>asterids</taxon>
        <taxon>Cornales</taxon>
        <taxon>Nyssaceae</taxon>
        <taxon>Nyssa</taxon>
    </lineage>
</organism>
<dbReference type="Proteomes" id="UP000325577">
    <property type="component" value="Linkage Group LG17"/>
</dbReference>
<evidence type="ECO:0000256" key="1">
    <source>
        <dbReference type="ARBA" id="ARBA00004167"/>
    </source>
</evidence>
<accession>A0A5J5AYN5</accession>
<dbReference type="Pfam" id="PF13855">
    <property type="entry name" value="LRR_8"/>
    <property type="match status" value="1"/>
</dbReference>
<keyword evidence="12" id="KW-1185">Reference proteome</keyword>
<keyword evidence="3" id="KW-0433">Leucine-rich repeat</keyword>
<evidence type="ECO:0000256" key="7">
    <source>
        <dbReference type="ARBA" id="ARBA00022989"/>
    </source>
</evidence>
<evidence type="ECO:0000256" key="6">
    <source>
        <dbReference type="ARBA" id="ARBA00022737"/>
    </source>
</evidence>
<dbReference type="EMBL" id="CM018040">
    <property type="protein sequence ID" value="KAA8535564.1"/>
    <property type="molecule type" value="Genomic_DNA"/>
</dbReference>
<dbReference type="PANTHER" id="PTHR27008:SF497">
    <property type="entry name" value="OS11G0695000 PROTEIN"/>
    <property type="match status" value="1"/>
</dbReference>
<dbReference type="OrthoDB" id="1710049at2759"/>
<proteinExistence type="predicted"/>
<keyword evidence="7 9" id="KW-1133">Transmembrane helix</keyword>
<dbReference type="SUPFAM" id="SSF52058">
    <property type="entry name" value="L domain-like"/>
    <property type="match status" value="1"/>
</dbReference>
<dbReference type="Gene3D" id="3.80.10.10">
    <property type="entry name" value="Ribonuclease Inhibitor"/>
    <property type="match status" value="1"/>
</dbReference>
<evidence type="ECO:0000256" key="2">
    <source>
        <dbReference type="ARBA" id="ARBA00022553"/>
    </source>
</evidence>
<dbReference type="InterPro" id="IPR001245">
    <property type="entry name" value="Ser-Thr/Tyr_kinase_cat_dom"/>
</dbReference>
<dbReference type="InterPro" id="IPR051809">
    <property type="entry name" value="Plant_receptor-like_S/T_kinase"/>
</dbReference>
<protein>
    <recommendedName>
        <fullName evidence="10">Serine-threonine/tyrosine-protein kinase catalytic domain-containing protein</fullName>
    </recommendedName>
</protein>
<keyword evidence="8 9" id="KW-0472">Membrane</keyword>
<evidence type="ECO:0000313" key="12">
    <source>
        <dbReference type="Proteomes" id="UP000325577"/>
    </source>
</evidence>
<dbReference type="InterPro" id="IPR032675">
    <property type="entry name" value="LRR_dom_sf"/>
</dbReference>
<dbReference type="Gene3D" id="1.10.510.10">
    <property type="entry name" value="Transferase(Phosphotransferase) domain 1"/>
    <property type="match status" value="1"/>
</dbReference>
<evidence type="ECO:0000256" key="8">
    <source>
        <dbReference type="ARBA" id="ARBA00023136"/>
    </source>
</evidence>
<feature type="domain" description="Serine-threonine/tyrosine-protein kinase catalytic" evidence="10">
    <location>
        <begin position="187"/>
        <end position="285"/>
    </location>
</feature>
<evidence type="ECO:0000256" key="5">
    <source>
        <dbReference type="ARBA" id="ARBA00022729"/>
    </source>
</evidence>
<dbReference type="InterPro" id="IPR001611">
    <property type="entry name" value="Leu-rich_rpt"/>
</dbReference>
<evidence type="ECO:0000259" key="10">
    <source>
        <dbReference type="Pfam" id="PF07714"/>
    </source>
</evidence>